<comment type="subcellular location">
    <subcellularLocation>
        <location evidence="1">Membrane</location>
        <topology evidence="1">Multi-pass membrane protein</topology>
    </subcellularLocation>
</comment>
<keyword evidence="5 6" id="KW-0472">Membrane</keyword>
<dbReference type="Pfam" id="PF00209">
    <property type="entry name" value="SNF"/>
    <property type="match status" value="1"/>
</dbReference>
<sequence length="191" mass="20662">MLTAIGMAVGLGNIWRFPYIMGTNGGAGFLFIYLVTVFSVSMPILIMELIIGRRGQANPVDSVINVARESRVSSKWKIIGLVGVLNNVLTLSFYFVVAGWVLAYVPKLLNGSLITDSSDTVSSSYYSLLSNPLLVIFWQTLCIVFVAGMLLRGVKGGLERAMKIMMPALFVLLVALVVISCSVGNFTATLN</sequence>
<dbReference type="PROSITE" id="PS00610">
    <property type="entry name" value="NA_NEUROTRAN_SYMP_1"/>
    <property type="match status" value="1"/>
</dbReference>
<dbReference type="PANTHER" id="PTHR42948">
    <property type="entry name" value="TRANSPORTER"/>
    <property type="match status" value="1"/>
</dbReference>
<evidence type="ECO:0000256" key="5">
    <source>
        <dbReference type="ARBA" id="ARBA00023136"/>
    </source>
</evidence>
<dbReference type="EMBL" id="UINC01021783">
    <property type="protein sequence ID" value="SVA90084.1"/>
    <property type="molecule type" value="Genomic_DNA"/>
</dbReference>
<evidence type="ECO:0000256" key="4">
    <source>
        <dbReference type="ARBA" id="ARBA00022989"/>
    </source>
</evidence>
<proteinExistence type="predicted"/>
<feature type="transmembrane region" description="Helical" evidence="6">
    <location>
        <begin position="125"/>
        <end position="152"/>
    </location>
</feature>
<dbReference type="SUPFAM" id="SSF161070">
    <property type="entry name" value="SNF-like"/>
    <property type="match status" value="1"/>
</dbReference>
<keyword evidence="3 6" id="KW-0812">Transmembrane</keyword>
<evidence type="ECO:0000256" key="2">
    <source>
        <dbReference type="ARBA" id="ARBA00022448"/>
    </source>
</evidence>
<keyword evidence="4 6" id="KW-1133">Transmembrane helix</keyword>
<evidence type="ECO:0000313" key="7">
    <source>
        <dbReference type="EMBL" id="SVA90084.1"/>
    </source>
</evidence>
<feature type="transmembrane region" description="Helical" evidence="6">
    <location>
        <begin position="26"/>
        <end position="46"/>
    </location>
</feature>
<protein>
    <recommendedName>
        <fullName evidence="8">Transporter</fullName>
    </recommendedName>
</protein>
<feature type="transmembrane region" description="Helical" evidence="6">
    <location>
        <begin position="164"/>
        <end position="188"/>
    </location>
</feature>
<reference evidence="7" key="1">
    <citation type="submission" date="2018-05" db="EMBL/GenBank/DDBJ databases">
        <authorList>
            <person name="Lanie J.A."/>
            <person name="Ng W.-L."/>
            <person name="Kazmierczak K.M."/>
            <person name="Andrzejewski T.M."/>
            <person name="Davidsen T.M."/>
            <person name="Wayne K.J."/>
            <person name="Tettelin H."/>
            <person name="Glass J.I."/>
            <person name="Rusch D."/>
            <person name="Podicherti R."/>
            <person name="Tsui H.-C.T."/>
            <person name="Winkler M.E."/>
        </authorList>
    </citation>
    <scope>NUCLEOTIDE SEQUENCE</scope>
</reference>
<evidence type="ECO:0000256" key="6">
    <source>
        <dbReference type="SAM" id="Phobius"/>
    </source>
</evidence>
<keyword evidence="2" id="KW-0813">Transport</keyword>
<dbReference type="AlphaFoldDB" id="A0A381ZLR7"/>
<dbReference type="PANTHER" id="PTHR42948:SF1">
    <property type="entry name" value="TRANSPORTER"/>
    <property type="match status" value="1"/>
</dbReference>
<evidence type="ECO:0000256" key="3">
    <source>
        <dbReference type="ARBA" id="ARBA00022692"/>
    </source>
</evidence>
<organism evidence="7">
    <name type="scientific">marine metagenome</name>
    <dbReference type="NCBI Taxonomy" id="408172"/>
    <lineage>
        <taxon>unclassified sequences</taxon>
        <taxon>metagenomes</taxon>
        <taxon>ecological metagenomes</taxon>
    </lineage>
</organism>
<dbReference type="PROSITE" id="PS50267">
    <property type="entry name" value="NA_NEUROTRAN_SYMP_3"/>
    <property type="match status" value="1"/>
</dbReference>
<dbReference type="InterPro" id="IPR000175">
    <property type="entry name" value="Na/ntran_symport"/>
</dbReference>
<evidence type="ECO:0008006" key="8">
    <source>
        <dbReference type="Google" id="ProtNLM"/>
    </source>
</evidence>
<dbReference type="InterPro" id="IPR037272">
    <property type="entry name" value="SNS_sf"/>
</dbReference>
<gene>
    <name evidence="7" type="ORF">METZ01_LOCUS142938</name>
</gene>
<name>A0A381ZLR7_9ZZZZ</name>
<evidence type="ECO:0000256" key="1">
    <source>
        <dbReference type="ARBA" id="ARBA00004141"/>
    </source>
</evidence>
<feature type="transmembrane region" description="Helical" evidence="6">
    <location>
        <begin position="78"/>
        <end position="105"/>
    </location>
</feature>
<accession>A0A381ZLR7</accession>
<feature type="non-terminal residue" evidence="7">
    <location>
        <position position="191"/>
    </location>
</feature>
<dbReference type="GO" id="GO:0016020">
    <property type="term" value="C:membrane"/>
    <property type="evidence" value="ECO:0007669"/>
    <property type="project" value="UniProtKB-SubCell"/>
</dbReference>